<accession>A0A143DDM4</accession>
<comment type="similarity">
    <text evidence="6 7">Belongs to the FtsA/MreB family.</text>
</comment>
<name>A0A143DDM4_9PROT</name>
<dbReference type="AlphaFoldDB" id="A0A143DDM4"/>
<dbReference type="STRING" id="1549855.AY555_06080"/>
<evidence type="ECO:0000256" key="1">
    <source>
        <dbReference type="ARBA" id="ARBA00007381"/>
    </source>
</evidence>
<evidence type="ECO:0000256" key="5">
    <source>
        <dbReference type="ARBA" id="ARBA00023306"/>
    </source>
</evidence>
<organism evidence="9 10">
    <name type="scientific">Haematospirillum jordaniae</name>
    <dbReference type="NCBI Taxonomy" id="1549855"/>
    <lineage>
        <taxon>Bacteria</taxon>
        <taxon>Pseudomonadati</taxon>
        <taxon>Pseudomonadota</taxon>
        <taxon>Alphaproteobacteria</taxon>
        <taxon>Rhodospirillales</taxon>
        <taxon>Novispirillaceae</taxon>
        <taxon>Haematospirillum</taxon>
    </lineage>
</organism>
<dbReference type="HAMAP" id="MF_02033">
    <property type="entry name" value="FtsA"/>
    <property type="match status" value="1"/>
</dbReference>
<dbReference type="KEGG" id="hjo:AY555_06080"/>
<keyword evidence="3 6" id="KW-0132">Cell division</keyword>
<dbReference type="GO" id="GO:0032153">
    <property type="term" value="C:cell division site"/>
    <property type="evidence" value="ECO:0007669"/>
    <property type="project" value="UniProtKB-UniRule"/>
</dbReference>
<dbReference type="InterPro" id="IPR018181">
    <property type="entry name" value="Heat_shock_70_CS"/>
</dbReference>
<dbReference type="GeneID" id="53316722"/>
<feature type="domain" description="SHS2" evidence="8">
    <location>
        <begin position="11"/>
        <end position="199"/>
    </location>
</feature>
<keyword evidence="10" id="KW-1185">Reference proteome</keyword>
<keyword evidence="5 6" id="KW-0131">Cell cycle</keyword>
<comment type="function">
    <text evidence="6 7">Cell division protein that is involved in the assembly of the Z ring. May serve as a membrane anchor for the Z ring.</text>
</comment>
<evidence type="ECO:0000256" key="4">
    <source>
        <dbReference type="ARBA" id="ARBA00023136"/>
    </source>
</evidence>
<keyword evidence="2 6" id="KW-1003">Cell membrane</keyword>
<dbReference type="PANTHER" id="PTHR32432:SF4">
    <property type="entry name" value="CELL DIVISION PROTEIN FTSA"/>
    <property type="match status" value="1"/>
</dbReference>
<dbReference type="InterPro" id="IPR050696">
    <property type="entry name" value="FtsA/MreB"/>
</dbReference>
<protein>
    <recommendedName>
        <fullName evidence="6 7">Cell division protein FtsA</fullName>
    </recommendedName>
</protein>
<dbReference type="InterPro" id="IPR003494">
    <property type="entry name" value="SHS2_FtsA"/>
</dbReference>
<evidence type="ECO:0000313" key="9">
    <source>
        <dbReference type="EMBL" id="AMW34822.1"/>
    </source>
</evidence>
<sequence>MARNRQRNDPVTALDVGTTKVACFVATADENGDLRVLGVGHHRSRGMRNGQVADMAQLEESVRAAVDAAEQTAGVRVGDICINVTGGGLHCRNVDAEVSVAGHAIRDNDVRRILEQGHQFLLAEGGDRELIHCIPTGYTIDGTDGIVDPRGMYGDRLGVRIHMVAAGGGALRNLANVIDRCHLRIESRTASAHASAVACTVDDEKEMGVTVIDMGGGTTSISVFLDGHPIFADVVPVGGNHVTNDIARGLSTPAGMAERLKTVWGTVHSAPADARELLKVPQVGEDEDAGAQEIPRSELVRIIRPRIEETFELVRARLSTAGMLHAAGRRVVLTGGASQLQGLREMAELVLDKQVRLGRPRRIRGVPENALGPAFSACAGLLRYAIRDQAFRTTPADADMAGLVERNARPSRGIGRVLGWLKENI</sequence>
<comment type="subcellular location">
    <subcellularLocation>
        <location evidence="6">Cell membrane</location>
        <topology evidence="6">Peripheral membrane protein</topology>
        <orientation evidence="6">Cytoplasmic side</orientation>
    </subcellularLocation>
    <text evidence="6">Localizes to the Z ring in an FtsZ-dependent manner. Targeted to the membrane through a conserved C-terminal amphipathic helix.</text>
</comment>
<dbReference type="Gene3D" id="3.30.1490.110">
    <property type="match status" value="1"/>
</dbReference>
<dbReference type="SUPFAM" id="SSF53067">
    <property type="entry name" value="Actin-like ATPase domain"/>
    <property type="match status" value="2"/>
</dbReference>
<reference evidence="9 10" key="1">
    <citation type="submission" date="2016-02" db="EMBL/GenBank/DDBJ databases">
        <title>Complete Genome of H5569, the type strain of the newly described species Haematospirillium jordaniae.</title>
        <authorList>
            <person name="Nicholson A.C."/>
            <person name="Humrighouse B.W."/>
            <person name="Loparov V."/>
            <person name="McQuiston J.R."/>
        </authorList>
    </citation>
    <scope>NUCLEOTIDE SEQUENCE [LARGE SCALE GENOMIC DNA]</scope>
    <source>
        <strain evidence="9 10">H5569</strain>
    </source>
</reference>
<dbReference type="Pfam" id="PF14450">
    <property type="entry name" value="FtsA"/>
    <property type="match status" value="1"/>
</dbReference>
<dbReference type="InterPro" id="IPR043129">
    <property type="entry name" value="ATPase_NBD"/>
</dbReference>
<proteinExistence type="inferred from homology"/>
<dbReference type="EMBL" id="CP014525">
    <property type="protein sequence ID" value="AMW34822.1"/>
    <property type="molecule type" value="Genomic_DNA"/>
</dbReference>
<dbReference type="OrthoDB" id="9810567at2"/>
<dbReference type="PANTHER" id="PTHR32432">
    <property type="entry name" value="CELL DIVISION PROTEIN FTSA-RELATED"/>
    <property type="match status" value="1"/>
</dbReference>
<dbReference type="PIRSF" id="PIRSF003101">
    <property type="entry name" value="FtsA"/>
    <property type="match status" value="1"/>
</dbReference>
<dbReference type="PROSITE" id="PS00329">
    <property type="entry name" value="HSP70_2"/>
    <property type="match status" value="1"/>
</dbReference>
<dbReference type="Proteomes" id="UP000076066">
    <property type="component" value="Chromosome"/>
</dbReference>
<keyword evidence="4 6" id="KW-0472">Membrane</keyword>
<dbReference type="InterPro" id="IPR020823">
    <property type="entry name" value="Cell_div_FtsA"/>
</dbReference>
<dbReference type="CDD" id="cd24048">
    <property type="entry name" value="ASKHA_NBD_FtsA"/>
    <property type="match status" value="1"/>
</dbReference>
<dbReference type="RefSeq" id="WP_066134765.1">
    <property type="nucleotide sequence ID" value="NZ_CP014525.1"/>
</dbReference>
<evidence type="ECO:0000256" key="6">
    <source>
        <dbReference type="HAMAP-Rule" id="MF_02033"/>
    </source>
</evidence>
<evidence type="ECO:0000256" key="2">
    <source>
        <dbReference type="ARBA" id="ARBA00022475"/>
    </source>
</evidence>
<dbReference type="Gene3D" id="3.30.420.40">
    <property type="match status" value="2"/>
</dbReference>
<dbReference type="NCBIfam" id="TIGR01174">
    <property type="entry name" value="ftsA"/>
    <property type="match status" value="1"/>
</dbReference>
<evidence type="ECO:0000256" key="7">
    <source>
        <dbReference type="PIRNR" id="PIRNR003101"/>
    </source>
</evidence>
<comment type="subunit">
    <text evidence="6">Self-interacts. Interacts with FtsZ.</text>
</comment>
<dbReference type="GO" id="GO:0043093">
    <property type="term" value="P:FtsZ-dependent cytokinesis"/>
    <property type="evidence" value="ECO:0007669"/>
    <property type="project" value="UniProtKB-UniRule"/>
</dbReference>
<dbReference type="SMART" id="SM00842">
    <property type="entry name" value="FtsA"/>
    <property type="match status" value="1"/>
</dbReference>
<comment type="similarity">
    <text evidence="1">Belongs to the heat shock protein 70 family.</text>
</comment>
<evidence type="ECO:0000256" key="3">
    <source>
        <dbReference type="ARBA" id="ARBA00022618"/>
    </source>
</evidence>
<dbReference type="GO" id="GO:0009898">
    <property type="term" value="C:cytoplasmic side of plasma membrane"/>
    <property type="evidence" value="ECO:0007669"/>
    <property type="project" value="UniProtKB-UniRule"/>
</dbReference>
<evidence type="ECO:0000259" key="8">
    <source>
        <dbReference type="SMART" id="SM00842"/>
    </source>
</evidence>
<evidence type="ECO:0000313" key="10">
    <source>
        <dbReference type="Proteomes" id="UP000076066"/>
    </source>
</evidence>
<gene>
    <name evidence="6" type="primary">ftsA</name>
    <name evidence="9" type="ORF">AY555_06080</name>
</gene>
<dbReference type="Pfam" id="PF02491">
    <property type="entry name" value="SHS2_FTSA"/>
    <property type="match status" value="1"/>
</dbReference>